<dbReference type="CDD" id="cd00637">
    <property type="entry name" value="7tm_classA_rhodopsin-like"/>
    <property type="match status" value="1"/>
</dbReference>
<protein>
    <submittedName>
        <fullName evidence="13 14">G_PROTEIN_RECEP_F1_2 domain-containing protein</fullName>
    </submittedName>
</protein>
<feature type="transmembrane region" description="Helical" evidence="9">
    <location>
        <begin position="165"/>
        <end position="184"/>
    </location>
</feature>
<proteinExistence type="predicted"/>
<dbReference type="PRINTS" id="PR00237">
    <property type="entry name" value="GPCRRHODOPSN"/>
</dbReference>
<feature type="transmembrane region" description="Helical" evidence="9">
    <location>
        <begin position="247"/>
        <end position="269"/>
    </location>
</feature>
<accession>A0A0K0ELY0</accession>
<dbReference type="InterPro" id="IPR000276">
    <property type="entry name" value="GPCR_Rhodpsn"/>
</dbReference>
<keyword evidence="12" id="KW-1185">Reference proteome</keyword>
<dbReference type="PROSITE" id="PS50262">
    <property type="entry name" value="G_PROTEIN_RECEP_F1_2"/>
    <property type="match status" value="1"/>
</dbReference>
<evidence type="ECO:0000256" key="4">
    <source>
        <dbReference type="ARBA" id="ARBA00022989"/>
    </source>
</evidence>
<dbReference type="SMART" id="SM01381">
    <property type="entry name" value="7TM_GPCR_Srsx"/>
    <property type="match status" value="1"/>
</dbReference>
<evidence type="ECO:0000256" key="7">
    <source>
        <dbReference type="ARBA" id="ARBA00023170"/>
    </source>
</evidence>
<feature type="signal peptide" evidence="10">
    <location>
        <begin position="1"/>
        <end position="24"/>
    </location>
</feature>
<keyword evidence="6 9" id="KW-0472">Membrane</keyword>
<dbReference type="GO" id="GO:0005886">
    <property type="term" value="C:plasma membrane"/>
    <property type="evidence" value="ECO:0007669"/>
    <property type="project" value="UniProtKB-SubCell"/>
</dbReference>
<dbReference type="GO" id="GO:0042277">
    <property type="term" value="F:peptide binding"/>
    <property type="evidence" value="ECO:0007669"/>
    <property type="project" value="TreeGrafter"/>
</dbReference>
<evidence type="ECO:0000313" key="14">
    <source>
        <dbReference type="WBParaSite" id="TCONS_00000018.p1"/>
    </source>
</evidence>
<evidence type="ECO:0000256" key="2">
    <source>
        <dbReference type="ARBA" id="ARBA00022475"/>
    </source>
</evidence>
<keyword evidence="2" id="KW-1003">Cell membrane</keyword>
<dbReference type="InterPro" id="IPR017452">
    <property type="entry name" value="GPCR_Rhodpsn_7TM"/>
</dbReference>
<dbReference type="GO" id="GO:0043005">
    <property type="term" value="C:neuron projection"/>
    <property type="evidence" value="ECO:0007669"/>
    <property type="project" value="TreeGrafter"/>
</dbReference>
<sequence length="605" mass="69595">MFKNILTILLFIIFLATFVTFINSKIVLQNNDSNSYVEMMRISSTPKINQKIFSNINNSQKLLSFNKENNINMSTITYNIRMIISIVQLILVFLGLANILIIFVVLIRPYMRSITNVYIVSLCLADFIYLSNLVLVVSTQYNNREWPFGEFLCTTYHGTETTGKFASVLFVVLLAGDRYCAMCLSHLCNRYRTYKLAITTSIIAWIIAFLGASPLYMYATVIKMKNYNGNIRTLCIAKWPYQALSHYYVGTLTILIYIIPLILIVYFYYHIIHKLREAVKSSKRLKRASKTRASYHRVTRLVLWVVIFHVISWSPFWMYNIVNSIFKLRPTSHFDRIFANIIHLCPYINCALNPFLYAAAAENFQTAFKSLICINGIGKRLSLFENDKNVLKNTLDQSVVPKASEYHKLPVALIPQSVLVFTQNNVQESGSITRTHFQNNKNNIIDEDNSNSIITQSLSIPIVQFNLSNSSNSIFPLDEIDDNNKNVSLTIHNTNFSNSNNTSNSSGKKIYFNDCIVEHYDNVIKNNGNEDKLSYKSESEIFETLINTTRNNNKNENKKSDVKQCYKKSKLSLNLDDEEKIMIFNEKDEKDSIVDTSIHEDDVIV</sequence>
<organism evidence="13">
    <name type="scientific">Strongyloides stercoralis</name>
    <name type="common">Threadworm</name>
    <dbReference type="NCBI Taxonomy" id="6248"/>
    <lineage>
        <taxon>Eukaryota</taxon>
        <taxon>Metazoa</taxon>
        <taxon>Ecdysozoa</taxon>
        <taxon>Nematoda</taxon>
        <taxon>Chromadorea</taxon>
        <taxon>Rhabditida</taxon>
        <taxon>Tylenchina</taxon>
        <taxon>Panagrolaimomorpha</taxon>
        <taxon>Strongyloidoidea</taxon>
        <taxon>Strongyloididae</taxon>
        <taxon>Strongyloides</taxon>
    </lineage>
</organism>
<evidence type="ECO:0000256" key="6">
    <source>
        <dbReference type="ARBA" id="ARBA00023136"/>
    </source>
</evidence>
<dbReference type="Gene3D" id="1.20.1070.10">
    <property type="entry name" value="Rhodopsin 7-helix transmembrane proteins"/>
    <property type="match status" value="1"/>
</dbReference>
<dbReference type="AlphaFoldDB" id="A0A0K0ELY0"/>
<keyword evidence="3 9" id="KW-0812">Transmembrane</keyword>
<evidence type="ECO:0000313" key="13">
    <source>
        <dbReference type="WBParaSite" id="SSTP_0001046800.1"/>
    </source>
</evidence>
<feature type="transmembrane region" description="Helical" evidence="9">
    <location>
        <begin position="196"/>
        <end position="219"/>
    </location>
</feature>
<keyword evidence="8" id="KW-0807">Transducer</keyword>
<dbReference type="Pfam" id="PF00001">
    <property type="entry name" value="7tm_1"/>
    <property type="match status" value="1"/>
</dbReference>
<feature type="transmembrane region" description="Helical" evidence="9">
    <location>
        <begin position="117"/>
        <end position="137"/>
    </location>
</feature>
<dbReference type="GO" id="GO:0004930">
    <property type="term" value="F:G protein-coupled receptor activity"/>
    <property type="evidence" value="ECO:0007669"/>
    <property type="project" value="UniProtKB-KW"/>
</dbReference>
<feature type="transmembrane region" description="Helical" evidence="9">
    <location>
        <begin position="82"/>
        <end position="105"/>
    </location>
</feature>
<evidence type="ECO:0000313" key="12">
    <source>
        <dbReference type="Proteomes" id="UP000035681"/>
    </source>
</evidence>
<keyword evidence="5" id="KW-0297">G-protein coupled receptor</keyword>
<dbReference type="Proteomes" id="UP000035681">
    <property type="component" value="Unplaced"/>
</dbReference>
<evidence type="ECO:0000256" key="3">
    <source>
        <dbReference type="ARBA" id="ARBA00022692"/>
    </source>
</evidence>
<dbReference type="SUPFAM" id="SSF81321">
    <property type="entry name" value="Family A G protein-coupled receptor-like"/>
    <property type="match status" value="1"/>
</dbReference>
<comment type="subcellular location">
    <subcellularLocation>
        <location evidence="1">Cell membrane</location>
        <topology evidence="1">Multi-pass membrane protein</topology>
    </subcellularLocation>
</comment>
<dbReference type="STRING" id="6248.A0A0K0ELY0"/>
<name>A0A0K0ELY0_STRER</name>
<keyword evidence="4 9" id="KW-1133">Transmembrane helix</keyword>
<evidence type="ECO:0000256" key="10">
    <source>
        <dbReference type="SAM" id="SignalP"/>
    </source>
</evidence>
<dbReference type="WBParaSite" id="TCONS_00000018.p1">
    <property type="protein sequence ID" value="TCONS_00000018.p1"/>
    <property type="gene ID" value="XLOC_000016"/>
</dbReference>
<dbReference type="PANTHER" id="PTHR24229:SF50">
    <property type="entry name" value="G-PROTEIN COUPLED RECEPTORS FAMILY 1 PROFILE DOMAIN-CONTAINING PROTEIN"/>
    <property type="match status" value="1"/>
</dbReference>
<dbReference type="WBParaSite" id="SSTP_0001046800.1">
    <property type="protein sequence ID" value="SSTP_0001046800.1"/>
    <property type="gene ID" value="SSTP_0001046800"/>
</dbReference>
<keyword evidence="10" id="KW-0732">Signal</keyword>
<evidence type="ECO:0000256" key="8">
    <source>
        <dbReference type="ARBA" id="ARBA00023224"/>
    </source>
</evidence>
<evidence type="ECO:0000256" key="1">
    <source>
        <dbReference type="ARBA" id="ARBA00004651"/>
    </source>
</evidence>
<feature type="domain" description="G-protein coupled receptors family 1 profile" evidence="11">
    <location>
        <begin position="97"/>
        <end position="357"/>
    </location>
</feature>
<dbReference type="PANTHER" id="PTHR24229">
    <property type="entry name" value="NEUROPEPTIDES RECEPTOR"/>
    <property type="match status" value="1"/>
</dbReference>
<evidence type="ECO:0000259" key="11">
    <source>
        <dbReference type="PROSITE" id="PS50262"/>
    </source>
</evidence>
<evidence type="ECO:0000256" key="9">
    <source>
        <dbReference type="SAM" id="Phobius"/>
    </source>
</evidence>
<reference evidence="13" key="1">
    <citation type="submission" date="2015-08" db="UniProtKB">
        <authorList>
            <consortium name="WormBaseParasite"/>
        </authorList>
    </citation>
    <scope>IDENTIFICATION</scope>
</reference>
<keyword evidence="7" id="KW-0675">Receptor</keyword>
<evidence type="ECO:0000256" key="5">
    <source>
        <dbReference type="ARBA" id="ARBA00023040"/>
    </source>
</evidence>
<feature type="transmembrane region" description="Helical" evidence="9">
    <location>
        <begin position="301"/>
        <end position="319"/>
    </location>
</feature>
<feature type="chain" id="PRO_5005328242" evidence="10">
    <location>
        <begin position="25"/>
        <end position="605"/>
    </location>
</feature>